<dbReference type="CTD" id="20325546"/>
<evidence type="ECO:0000313" key="1">
    <source>
        <dbReference type="EMBL" id="KER19977.1"/>
    </source>
</evidence>
<accession>A0A074Z378</accession>
<evidence type="ECO:0000313" key="2">
    <source>
        <dbReference type="Proteomes" id="UP000054324"/>
    </source>
</evidence>
<dbReference type="RefSeq" id="XP_009176281.1">
    <property type="nucleotide sequence ID" value="XM_009178017.1"/>
</dbReference>
<dbReference type="AlphaFoldDB" id="A0A074Z378"/>
<proteinExistence type="predicted"/>
<dbReference type="GeneID" id="20325546"/>
<keyword evidence="2" id="KW-1185">Reference proteome</keyword>
<name>A0A074Z378_OPIVI</name>
<gene>
    <name evidence="1" type="ORF">T265_11378</name>
</gene>
<dbReference type="KEGG" id="ovi:T265_11378"/>
<dbReference type="EMBL" id="KL597111">
    <property type="protein sequence ID" value="KER19977.1"/>
    <property type="molecule type" value="Genomic_DNA"/>
</dbReference>
<reference evidence="1 2" key="1">
    <citation type="submission" date="2013-11" db="EMBL/GenBank/DDBJ databases">
        <title>Opisthorchis viverrini - life in the bile duct.</title>
        <authorList>
            <person name="Young N.D."/>
            <person name="Nagarajan N."/>
            <person name="Lin S.J."/>
            <person name="Korhonen P.K."/>
            <person name="Jex A.R."/>
            <person name="Hall R.S."/>
            <person name="Safavi-Hemami H."/>
            <person name="Kaewkong W."/>
            <person name="Bertrand D."/>
            <person name="Gao S."/>
            <person name="Seet Q."/>
            <person name="Wongkham S."/>
            <person name="Teh B.T."/>
            <person name="Wongkham C."/>
            <person name="Intapan P.M."/>
            <person name="Maleewong W."/>
            <person name="Yang X."/>
            <person name="Hu M."/>
            <person name="Wang Z."/>
            <person name="Hofmann A."/>
            <person name="Sternberg P.W."/>
            <person name="Tan P."/>
            <person name="Wang J."/>
            <person name="Gasser R.B."/>
        </authorList>
    </citation>
    <scope>NUCLEOTIDE SEQUENCE [LARGE SCALE GENOMIC DNA]</scope>
</reference>
<dbReference type="Proteomes" id="UP000054324">
    <property type="component" value="Unassembled WGS sequence"/>
</dbReference>
<protein>
    <submittedName>
        <fullName evidence="1">Uncharacterized protein</fullName>
    </submittedName>
</protein>
<organism evidence="1 2">
    <name type="scientific">Opisthorchis viverrini</name>
    <name type="common">Southeast Asian liver fluke</name>
    <dbReference type="NCBI Taxonomy" id="6198"/>
    <lineage>
        <taxon>Eukaryota</taxon>
        <taxon>Metazoa</taxon>
        <taxon>Spiralia</taxon>
        <taxon>Lophotrochozoa</taxon>
        <taxon>Platyhelminthes</taxon>
        <taxon>Trematoda</taxon>
        <taxon>Digenea</taxon>
        <taxon>Opisthorchiida</taxon>
        <taxon>Opisthorchiata</taxon>
        <taxon>Opisthorchiidae</taxon>
        <taxon>Opisthorchis</taxon>
    </lineage>
</organism>
<sequence>MKRSCRVPKSRQKTTFQYLHAQAGILRKAKSMILAVQETGTVVLQTNGNVLPCEPHHCMTETNPNNKSWDMPKTLQLDMSGGHALRINGKSIRLDECTV</sequence>